<protein>
    <submittedName>
        <fullName evidence="1">Uncharacterized protein</fullName>
    </submittedName>
</protein>
<sequence length="91" mass="9807">ICSAIGRKRDVLKATVLTVIEQKHNFGAVSEEQSNINDTLLCSECCNTELCNIKGCGEEGLPPNSGLLCYACEQEVAPDKCNKIALCSRDS</sequence>
<feature type="non-terminal residue" evidence="1">
    <location>
        <position position="91"/>
    </location>
</feature>
<dbReference type="Proteomes" id="UP001634394">
    <property type="component" value="Unassembled WGS sequence"/>
</dbReference>
<dbReference type="AlphaFoldDB" id="A0ABD3XM33"/>
<accession>A0ABD3XM33</accession>
<comment type="caution">
    <text evidence="1">The sequence shown here is derived from an EMBL/GenBank/DDBJ whole genome shotgun (WGS) entry which is preliminary data.</text>
</comment>
<proteinExistence type="predicted"/>
<name>A0ABD3XM33_SINWO</name>
<organism evidence="1 2">
    <name type="scientific">Sinanodonta woodiana</name>
    <name type="common">Chinese pond mussel</name>
    <name type="synonym">Anodonta woodiana</name>
    <dbReference type="NCBI Taxonomy" id="1069815"/>
    <lineage>
        <taxon>Eukaryota</taxon>
        <taxon>Metazoa</taxon>
        <taxon>Spiralia</taxon>
        <taxon>Lophotrochozoa</taxon>
        <taxon>Mollusca</taxon>
        <taxon>Bivalvia</taxon>
        <taxon>Autobranchia</taxon>
        <taxon>Heteroconchia</taxon>
        <taxon>Palaeoheterodonta</taxon>
        <taxon>Unionida</taxon>
        <taxon>Unionoidea</taxon>
        <taxon>Unionidae</taxon>
        <taxon>Unioninae</taxon>
        <taxon>Sinanodonta</taxon>
    </lineage>
</organism>
<keyword evidence="2" id="KW-1185">Reference proteome</keyword>
<dbReference type="EMBL" id="JBJQND010000002">
    <property type="protein sequence ID" value="KAL3886518.1"/>
    <property type="molecule type" value="Genomic_DNA"/>
</dbReference>
<reference evidence="1 2" key="1">
    <citation type="submission" date="2024-11" db="EMBL/GenBank/DDBJ databases">
        <title>Chromosome-level genome assembly of the freshwater bivalve Anodonta woodiana.</title>
        <authorList>
            <person name="Chen X."/>
        </authorList>
    </citation>
    <scope>NUCLEOTIDE SEQUENCE [LARGE SCALE GENOMIC DNA]</scope>
    <source>
        <strain evidence="1">MN2024</strain>
        <tissue evidence="1">Gills</tissue>
    </source>
</reference>
<feature type="non-terminal residue" evidence="1">
    <location>
        <position position="1"/>
    </location>
</feature>
<evidence type="ECO:0000313" key="2">
    <source>
        <dbReference type="Proteomes" id="UP001634394"/>
    </source>
</evidence>
<gene>
    <name evidence="1" type="ORF">ACJMK2_026503</name>
</gene>
<evidence type="ECO:0000313" key="1">
    <source>
        <dbReference type="EMBL" id="KAL3886518.1"/>
    </source>
</evidence>